<evidence type="ECO:0000313" key="9">
    <source>
        <dbReference type="Proteomes" id="UP000835052"/>
    </source>
</evidence>
<keyword evidence="9" id="KW-1185">Reference proteome</keyword>
<dbReference type="Pfam" id="PF17175">
    <property type="entry name" value="MOLO1"/>
    <property type="match status" value="1"/>
</dbReference>
<name>A0A8S1H2L5_9PELO</name>
<keyword evidence="7" id="KW-1133">Transmembrane helix</keyword>
<dbReference type="OrthoDB" id="5799458at2759"/>
<dbReference type="EMBL" id="CAJGYM010000006">
    <property type="protein sequence ID" value="CAD6187600.1"/>
    <property type="molecule type" value="Genomic_DNA"/>
</dbReference>
<evidence type="ECO:0000256" key="7">
    <source>
        <dbReference type="SAM" id="Phobius"/>
    </source>
</evidence>
<dbReference type="GO" id="GO:0034454">
    <property type="term" value="P:microtubule anchoring at centrosome"/>
    <property type="evidence" value="ECO:0007669"/>
    <property type="project" value="TreeGrafter"/>
</dbReference>
<accession>A0A8S1H2L5</accession>
<feature type="transmembrane region" description="Helical" evidence="7">
    <location>
        <begin position="1106"/>
        <end position="1126"/>
    </location>
</feature>
<reference evidence="8" key="1">
    <citation type="submission" date="2020-10" db="EMBL/GenBank/DDBJ databases">
        <authorList>
            <person name="Kikuchi T."/>
        </authorList>
    </citation>
    <scope>NUCLEOTIDE SEQUENCE</scope>
    <source>
        <strain evidence="8">NKZ352</strain>
    </source>
</reference>
<dbReference type="Gene3D" id="3.10.310.50">
    <property type="match status" value="1"/>
</dbReference>
<keyword evidence="4" id="KW-0206">Cytoskeleton</keyword>
<feature type="region of interest" description="Disordered" evidence="6">
    <location>
        <begin position="833"/>
        <end position="856"/>
    </location>
</feature>
<dbReference type="InterPro" id="IPR011992">
    <property type="entry name" value="EF-hand-dom_pair"/>
</dbReference>
<dbReference type="Gene3D" id="1.10.238.10">
    <property type="entry name" value="EF-hand"/>
    <property type="match status" value="1"/>
</dbReference>
<proteinExistence type="predicted"/>
<evidence type="ECO:0000256" key="1">
    <source>
        <dbReference type="ARBA" id="ARBA00004300"/>
    </source>
</evidence>
<evidence type="ECO:0000256" key="4">
    <source>
        <dbReference type="ARBA" id="ARBA00023212"/>
    </source>
</evidence>
<evidence type="ECO:0000313" key="8">
    <source>
        <dbReference type="EMBL" id="CAD6187600.1"/>
    </source>
</evidence>
<dbReference type="PANTHER" id="PTHR18905">
    <property type="entry name" value="NINEIN"/>
    <property type="match status" value="1"/>
</dbReference>
<dbReference type="PANTHER" id="PTHR18905:SF13">
    <property type="entry name" value="NON-CENTROSOMAL MICROTUBULE ARRAY"/>
    <property type="match status" value="1"/>
</dbReference>
<keyword evidence="5" id="KW-0175">Coiled coil</keyword>
<protein>
    <recommendedName>
        <fullName evidence="10">EF-hand domain-containing protein</fullName>
    </recommendedName>
</protein>
<dbReference type="AlphaFoldDB" id="A0A8S1H2L5"/>
<comment type="caution">
    <text evidence="8">The sequence shown here is derived from an EMBL/GenBank/DDBJ whole genome shotgun (WGS) entry which is preliminary data.</text>
</comment>
<dbReference type="SUPFAM" id="SSF47473">
    <property type="entry name" value="EF-hand"/>
    <property type="match status" value="1"/>
</dbReference>
<keyword evidence="3" id="KW-0597">Phosphoprotein</keyword>
<evidence type="ECO:0000256" key="2">
    <source>
        <dbReference type="ARBA" id="ARBA00022490"/>
    </source>
</evidence>
<keyword evidence="7" id="KW-0472">Membrane</keyword>
<keyword evidence="7" id="KW-0812">Transmembrane</keyword>
<feature type="region of interest" description="Disordered" evidence="6">
    <location>
        <begin position="1077"/>
        <end position="1098"/>
    </location>
</feature>
<dbReference type="Proteomes" id="UP000835052">
    <property type="component" value="Unassembled WGS sequence"/>
</dbReference>
<gene>
    <name evidence="8" type="ORF">CAUJ_LOCUS3519</name>
</gene>
<evidence type="ECO:0000256" key="3">
    <source>
        <dbReference type="ARBA" id="ARBA00022553"/>
    </source>
</evidence>
<feature type="coiled-coil region" evidence="5">
    <location>
        <begin position="325"/>
        <end position="459"/>
    </location>
</feature>
<keyword evidence="2" id="KW-0963">Cytoplasm</keyword>
<feature type="compositionally biased region" description="Basic and acidic residues" evidence="6">
    <location>
        <begin position="842"/>
        <end position="856"/>
    </location>
</feature>
<dbReference type="GO" id="GO:0005892">
    <property type="term" value="C:acetylcholine-gated channel complex"/>
    <property type="evidence" value="ECO:0007669"/>
    <property type="project" value="InterPro"/>
</dbReference>
<organism evidence="8 9">
    <name type="scientific">Caenorhabditis auriculariae</name>
    <dbReference type="NCBI Taxonomy" id="2777116"/>
    <lineage>
        <taxon>Eukaryota</taxon>
        <taxon>Metazoa</taxon>
        <taxon>Ecdysozoa</taxon>
        <taxon>Nematoda</taxon>
        <taxon>Chromadorea</taxon>
        <taxon>Rhabditida</taxon>
        <taxon>Rhabditina</taxon>
        <taxon>Rhabditomorpha</taxon>
        <taxon>Rhabditoidea</taxon>
        <taxon>Rhabditidae</taxon>
        <taxon>Peloderinae</taxon>
        <taxon>Caenorhabditis</taxon>
    </lineage>
</organism>
<comment type="subcellular location">
    <subcellularLocation>
        <location evidence="1">Cytoplasm</location>
        <location evidence="1">Cytoskeleton</location>
        <location evidence="1">Microtubule organizing center</location>
        <location evidence="1">Centrosome</location>
    </subcellularLocation>
</comment>
<evidence type="ECO:0008006" key="10">
    <source>
        <dbReference type="Google" id="ProtNLM"/>
    </source>
</evidence>
<evidence type="ECO:0000256" key="5">
    <source>
        <dbReference type="SAM" id="Coils"/>
    </source>
</evidence>
<evidence type="ECO:0000256" key="6">
    <source>
        <dbReference type="SAM" id="MobiDB-lite"/>
    </source>
</evidence>
<dbReference type="InterPro" id="IPR033438">
    <property type="entry name" value="MOLO1"/>
</dbReference>
<dbReference type="GO" id="GO:0005813">
    <property type="term" value="C:centrosome"/>
    <property type="evidence" value="ECO:0007669"/>
    <property type="project" value="UniProtKB-SubCell"/>
</dbReference>
<sequence>MFVFWYGPVRVRAPVKESWSAATINLKHHRGPRCSRCVFDVSSKWPQMVCDELNHSMSAFDAEALSDENVHVKELKRLFNASNVDRNGALSREGIVILCEKLHLRDFSTFIAERVLCNEETVNFKQFKDRFLSFLPDIIDLASGNADQLIILAHKTSTALGFQETRKLSVYDMRLVCENTPELDLLSAVDINLLFEKVARGGKASVSEFVAQYRKQKRVPDEVHFTADSYRISTSNLFESLDVQKTGNVDRNVLVECLTSSGLKIEDILDLLQELGQPNSPSISLIILCNYVEACLAQVLNNCSVAARAAILCMRLFTENLRCSLKESELRCEHMQKQLQVANQRRTLLIEELDQNQQSIEMSYNSRLREMEERCRARITNMEEKHRAERSELQREIEVIEEDLTLVRHNETFLKNKLALLERHNKRISDELAEQTESVNQLEQANRQLRTDLNKKQQFRISEENAKMWKQKAEMLVAHNKLLREKLQEVKKVQKTESYNDSFVLWTPSFRSQLMLIRKRRLQKGDTLSEMDTEPESIFYRRRQKRLVKRKDRKRRYEKIHQVQSVAPDPARSSNFSSPTNSRVNVRVFASGAPSIKSEASLRSQQENSLNDRLLIEKHSGTADFKATSSFSKSASDVGSLLKKYENDIKTLQSTILSQKQNYEDQLNGFQRHPTVVDALRSDSSEKIYALGEKYRRVPEIGVESVPYLNVEKRLTGAYHKLRHIFTPIVNGQQCTRCAIAELKICELVQVFGNGFSKDSSVEDPTPSKDTNDKTALQNEVTKLKSRLATAKEKFSELRMVLSMPSSNSRYTFSFPNGNKVNGSSMQRFSPRSFADLSSEATPEKLTRSSKERISDPSHDFTVKASFEAVMLSLLSLIIASGTVLRADTELWEPSTYPDPRTNSTECNAPYEGTLCDPDHILTDTWRQTILDNVAQHMKNLMNANIHYTAEASDECHSNTTEGVQLFVILAKRIHTSSNQSITSNDLTLFGHGLRDAFGLDSMPCKNYVLVLGVEHAKQIYVWTGSDLAVPKEQFDSSLEQYKNLFTERNYMEGLNKIVDEIVALLLDPFKENTTTELNLETTEASESSTTETTTGTNAPSSAIPLWIYVTITVCLCLMTAALISIHLPFKNRQDPETCSVDPEKSSNDSHRIIDNFVENEDNVFVFFYLDLCDGRLLTDRVVARRNSETYVASHSQDDQFSSL</sequence>